<reference evidence="7 8" key="1">
    <citation type="submission" date="2016-10" db="EMBL/GenBank/DDBJ databases">
        <authorList>
            <person name="de Groot N.N."/>
        </authorList>
    </citation>
    <scope>NUCLEOTIDE SEQUENCE [LARGE SCALE GENOMIC DNA]</scope>
    <source>
        <strain evidence="7 8">WG14</strain>
    </source>
</reference>
<feature type="transmembrane region" description="Helical" evidence="6">
    <location>
        <begin position="190"/>
        <end position="211"/>
    </location>
</feature>
<dbReference type="PANTHER" id="PTHR30028:SF0">
    <property type="entry name" value="PROTEIN ALUMINUM SENSITIVE 3"/>
    <property type="match status" value="1"/>
</dbReference>
<dbReference type="PANTHER" id="PTHR30028">
    <property type="entry name" value="UPF0014 INNER MEMBRANE PROTEIN YBBM-RELATED"/>
    <property type="match status" value="1"/>
</dbReference>
<keyword evidence="3 6" id="KW-0812">Transmembrane</keyword>
<dbReference type="AlphaFoldDB" id="A0A1G6KMS9"/>
<feature type="transmembrane region" description="Helical" evidence="6">
    <location>
        <begin position="223"/>
        <end position="245"/>
    </location>
</feature>
<sequence>METVDISNTALLFAYLLLIVPVAISYFLKLDIIKNIFISVFRMSTQLFIMAIILEYLFTWNIKILNIVWLMFMIGFAAFSVVRESNLKLKKFIVPVFSSMILANIAVLLYFNYFILSLGDVLQARHFVVIGGMLLGNALRGNIIGIGSFYKSIERNKNRYLFALGNGASIYEAIFPYFKDSFTQAIKPTVASMATIGVVFLPGMMTGQILGGSDPSTAIKYQIAIMLAIFLSVTLSVLFTILLTVKSSFDNYGVLKKDIFK</sequence>
<evidence type="ECO:0000256" key="4">
    <source>
        <dbReference type="ARBA" id="ARBA00022989"/>
    </source>
</evidence>
<comment type="similarity">
    <text evidence="2">Belongs to the UPF0014 family.</text>
</comment>
<organism evidence="7 8">
    <name type="scientific">Geotoga petraea</name>
    <dbReference type="NCBI Taxonomy" id="28234"/>
    <lineage>
        <taxon>Bacteria</taxon>
        <taxon>Thermotogati</taxon>
        <taxon>Thermotogota</taxon>
        <taxon>Thermotogae</taxon>
        <taxon>Petrotogales</taxon>
        <taxon>Petrotogaceae</taxon>
        <taxon>Geotoga</taxon>
    </lineage>
</organism>
<dbReference type="GO" id="GO:0005886">
    <property type="term" value="C:plasma membrane"/>
    <property type="evidence" value="ECO:0007669"/>
    <property type="project" value="TreeGrafter"/>
</dbReference>
<dbReference type="EMBL" id="FMYV01000003">
    <property type="protein sequence ID" value="SDC32274.1"/>
    <property type="molecule type" value="Genomic_DNA"/>
</dbReference>
<protein>
    <submittedName>
        <fullName evidence="7">Putative ABC transport system permease protein</fullName>
    </submittedName>
</protein>
<comment type="subcellular location">
    <subcellularLocation>
        <location evidence="1">Membrane</location>
        <topology evidence="1">Multi-pass membrane protein</topology>
    </subcellularLocation>
</comment>
<dbReference type="Proteomes" id="UP000199322">
    <property type="component" value="Unassembled WGS sequence"/>
</dbReference>
<proteinExistence type="inferred from homology"/>
<evidence type="ECO:0000256" key="3">
    <source>
        <dbReference type="ARBA" id="ARBA00022692"/>
    </source>
</evidence>
<dbReference type="InterPro" id="IPR005226">
    <property type="entry name" value="UPF0014_fam"/>
</dbReference>
<feature type="transmembrane region" description="Helical" evidence="6">
    <location>
        <begin position="160"/>
        <end position="178"/>
    </location>
</feature>
<dbReference type="STRING" id="28234.SAMN04488588_0817"/>
<name>A0A1G6KMS9_9BACT</name>
<feature type="transmembrane region" description="Helical" evidence="6">
    <location>
        <begin position="122"/>
        <end position="139"/>
    </location>
</feature>
<dbReference type="Pfam" id="PF03649">
    <property type="entry name" value="UPF0014"/>
    <property type="match status" value="1"/>
</dbReference>
<evidence type="ECO:0000256" key="6">
    <source>
        <dbReference type="SAM" id="Phobius"/>
    </source>
</evidence>
<feature type="transmembrane region" description="Helical" evidence="6">
    <location>
        <begin position="6"/>
        <end position="28"/>
    </location>
</feature>
<feature type="transmembrane region" description="Helical" evidence="6">
    <location>
        <begin position="64"/>
        <end position="82"/>
    </location>
</feature>
<evidence type="ECO:0000256" key="1">
    <source>
        <dbReference type="ARBA" id="ARBA00004141"/>
    </source>
</evidence>
<evidence type="ECO:0000256" key="2">
    <source>
        <dbReference type="ARBA" id="ARBA00005268"/>
    </source>
</evidence>
<dbReference type="RefSeq" id="WP_091403044.1">
    <property type="nucleotide sequence ID" value="NZ_FMYV01000003.1"/>
</dbReference>
<keyword evidence="5 6" id="KW-0472">Membrane</keyword>
<keyword evidence="8" id="KW-1185">Reference proteome</keyword>
<evidence type="ECO:0000313" key="7">
    <source>
        <dbReference type="EMBL" id="SDC32274.1"/>
    </source>
</evidence>
<evidence type="ECO:0000256" key="5">
    <source>
        <dbReference type="ARBA" id="ARBA00023136"/>
    </source>
</evidence>
<gene>
    <name evidence="7" type="ORF">SAMN04488588_0817</name>
</gene>
<feature type="transmembrane region" description="Helical" evidence="6">
    <location>
        <begin position="40"/>
        <end position="58"/>
    </location>
</feature>
<feature type="transmembrane region" description="Helical" evidence="6">
    <location>
        <begin position="94"/>
        <end position="116"/>
    </location>
</feature>
<evidence type="ECO:0000313" key="8">
    <source>
        <dbReference type="Proteomes" id="UP000199322"/>
    </source>
</evidence>
<accession>A0A1G6KMS9</accession>
<keyword evidence="4 6" id="KW-1133">Transmembrane helix</keyword>